<evidence type="ECO:0000256" key="4">
    <source>
        <dbReference type="PIRNR" id="PIRNR008716"/>
    </source>
</evidence>
<dbReference type="PANTHER" id="PTHR12921">
    <property type="entry name" value="UBIQUITIN-FOLD MODIFIER-CONJUGATING ENZYME 1"/>
    <property type="match status" value="1"/>
</dbReference>
<dbReference type="GO" id="GO:1990592">
    <property type="term" value="P:protein K69-linked ufmylation"/>
    <property type="evidence" value="ECO:0007669"/>
    <property type="project" value="TreeGrafter"/>
</dbReference>
<protein>
    <recommendedName>
        <fullName evidence="2 4">Ubiquitin-fold modifier-conjugating enzyme 1</fullName>
    </recommendedName>
</protein>
<evidence type="ECO:0000256" key="1">
    <source>
        <dbReference type="ARBA" id="ARBA00008451"/>
    </source>
</evidence>
<gene>
    <name evidence="6" type="ORF">WJX81_004677</name>
</gene>
<proteinExistence type="inferred from homology"/>
<dbReference type="CDD" id="cd11686">
    <property type="entry name" value="UBCc_UFC1"/>
    <property type="match status" value="1"/>
</dbReference>
<organism evidence="6 7">
    <name type="scientific">Elliptochloris bilobata</name>
    <dbReference type="NCBI Taxonomy" id="381761"/>
    <lineage>
        <taxon>Eukaryota</taxon>
        <taxon>Viridiplantae</taxon>
        <taxon>Chlorophyta</taxon>
        <taxon>core chlorophytes</taxon>
        <taxon>Trebouxiophyceae</taxon>
        <taxon>Trebouxiophyceae incertae sedis</taxon>
        <taxon>Elliptochloris clade</taxon>
        <taxon>Elliptochloris</taxon>
    </lineage>
</organism>
<dbReference type="PIRSF" id="PIRSF008716">
    <property type="entry name" value="DUF1782"/>
    <property type="match status" value="1"/>
</dbReference>
<dbReference type="InterPro" id="IPR016135">
    <property type="entry name" value="UBQ-conjugating_enzyme/RWD"/>
</dbReference>
<dbReference type="Proteomes" id="UP001445335">
    <property type="component" value="Unassembled WGS sequence"/>
</dbReference>
<dbReference type="EMBL" id="JALJOU010000011">
    <property type="protein sequence ID" value="KAK9840992.1"/>
    <property type="molecule type" value="Genomic_DNA"/>
</dbReference>
<comment type="function">
    <text evidence="4">E2-like enzyme which forms an intermediate with UFM1 via a thioester linkage.</text>
</comment>
<keyword evidence="7" id="KW-1185">Reference proteome</keyword>
<evidence type="ECO:0000256" key="3">
    <source>
        <dbReference type="ARBA" id="ARBA00022786"/>
    </source>
</evidence>
<evidence type="ECO:0000256" key="2">
    <source>
        <dbReference type="ARBA" id="ARBA00013306"/>
    </source>
</evidence>
<evidence type="ECO:0000313" key="7">
    <source>
        <dbReference type="Proteomes" id="UP001445335"/>
    </source>
</evidence>
<dbReference type="Pfam" id="PF08694">
    <property type="entry name" value="UFC1"/>
    <property type="match status" value="1"/>
</dbReference>
<dbReference type="InterPro" id="IPR014806">
    <property type="entry name" value="Ufc1"/>
</dbReference>
<sequence length="165" mass="18622">MAEWDSGTKETVKRIPFLTVRCGPRDKEDWAKRLKEELTALIKYIQLNKASDSDWFTITANKEGTHWSGKCWYVHELLRHEFAFEFDIPATYPATAPEIRIPELDGKTAKMYRGGAICLTVHFKPLWTKNSPHFGVAHAMCLGLAPWLAAEVPHLVETGAIAAKA</sequence>
<comment type="similarity">
    <text evidence="1 4">Belongs to the ubiquitin-conjugating enzyme family. UFC1 subfamily.</text>
</comment>
<dbReference type="SUPFAM" id="SSF54495">
    <property type="entry name" value="UBC-like"/>
    <property type="match status" value="1"/>
</dbReference>
<dbReference type="GO" id="GO:0005737">
    <property type="term" value="C:cytoplasm"/>
    <property type="evidence" value="ECO:0007669"/>
    <property type="project" value="TreeGrafter"/>
</dbReference>
<evidence type="ECO:0000313" key="6">
    <source>
        <dbReference type="EMBL" id="KAK9840992.1"/>
    </source>
</evidence>
<evidence type="ECO:0000256" key="5">
    <source>
        <dbReference type="PIRSR" id="PIRSR008716-1"/>
    </source>
</evidence>
<name>A0AAW1S5U2_9CHLO</name>
<comment type="caution">
    <text evidence="6">The sequence shown here is derived from an EMBL/GenBank/DDBJ whole genome shotgun (WGS) entry which is preliminary data.</text>
</comment>
<keyword evidence="3 4" id="KW-0833">Ubl conjugation pathway</keyword>
<dbReference type="GO" id="GO:0061657">
    <property type="term" value="F:UFM1 conjugating enzyme activity"/>
    <property type="evidence" value="ECO:0007669"/>
    <property type="project" value="InterPro"/>
</dbReference>
<dbReference type="PANTHER" id="PTHR12921:SF0">
    <property type="entry name" value="UBIQUITIN-FOLD MODIFIER-CONJUGATING ENZYME 1"/>
    <property type="match status" value="1"/>
</dbReference>
<reference evidence="6 7" key="1">
    <citation type="journal article" date="2024" name="Nat. Commun.">
        <title>Phylogenomics reveals the evolutionary origins of lichenization in chlorophyte algae.</title>
        <authorList>
            <person name="Puginier C."/>
            <person name="Libourel C."/>
            <person name="Otte J."/>
            <person name="Skaloud P."/>
            <person name="Haon M."/>
            <person name="Grisel S."/>
            <person name="Petersen M."/>
            <person name="Berrin J.G."/>
            <person name="Delaux P.M."/>
            <person name="Dal Grande F."/>
            <person name="Keller J."/>
        </authorList>
    </citation>
    <scope>NUCLEOTIDE SEQUENCE [LARGE SCALE GENOMIC DNA]</scope>
    <source>
        <strain evidence="6 7">SAG 245.80</strain>
    </source>
</reference>
<dbReference type="Gene3D" id="3.10.110.10">
    <property type="entry name" value="Ubiquitin Conjugating Enzyme"/>
    <property type="match status" value="1"/>
</dbReference>
<dbReference type="AlphaFoldDB" id="A0AAW1S5U2"/>
<accession>A0AAW1S5U2</accession>
<feature type="active site" description="Glycyl thioester intermediate" evidence="5">
    <location>
        <position position="118"/>
    </location>
</feature>